<name>A0ABW4LX46_9BACI</name>
<evidence type="ECO:0000256" key="1">
    <source>
        <dbReference type="ARBA" id="ARBA00010641"/>
    </source>
</evidence>
<dbReference type="RefSeq" id="WP_377930995.1">
    <property type="nucleotide sequence ID" value="NZ_JBHUEM010000057.1"/>
</dbReference>
<dbReference type="Gene3D" id="1.10.1740.10">
    <property type="match status" value="1"/>
</dbReference>
<dbReference type="SUPFAM" id="SSF88946">
    <property type="entry name" value="Sigma2 domain of RNA polymerase sigma factors"/>
    <property type="match status" value="1"/>
</dbReference>
<evidence type="ECO:0000256" key="3">
    <source>
        <dbReference type="ARBA" id="ARBA00023082"/>
    </source>
</evidence>
<evidence type="ECO:0000313" key="7">
    <source>
        <dbReference type="EMBL" id="MFD1739742.1"/>
    </source>
</evidence>
<keyword evidence="8" id="KW-1185">Reference proteome</keyword>
<dbReference type="InterPro" id="IPR013325">
    <property type="entry name" value="RNA_pol_sigma_r2"/>
</dbReference>
<feature type="domain" description="RNA polymerase sigma factor 70 region 4 type 2" evidence="6">
    <location>
        <begin position="101"/>
        <end position="152"/>
    </location>
</feature>
<dbReference type="NCBIfam" id="TIGR02937">
    <property type="entry name" value="sigma70-ECF"/>
    <property type="match status" value="1"/>
</dbReference>
<evidence type="ECO:0000256" key="4">
    <source>
        <dbReference type="ARBA" id="ARBA00023125"/>
    </source>
</evidence>
<keyword evidence="2" id="KW-0805">Transcription regulation</keyword>
<comment type="similarity">
    <text evidence="1">Belongs to the sigma-70 factor family. ECF subfamily.</text>
</comment>
<evidence type="ECO:0000256" key="5">
    <source>
        <dbReference type="ARBA" id="ARBA00023163"/>
    </source>
</evidence>
<proteinExistence type="inferred from homology"/>
<organism evidence="7 8">
    <name type="scientific">Bacillus salitolerans</name>
    <dbReference type="NCBI Taxonomy" id="1437434"/>
    <lineage>
        <taxon>Bacteria</taxon>
        <taxon>Bacillati</taxon>
        <taxon>Bacillota</taxon>
        <taxon>Bacilli</taxon>
        <taxon>Bacillales</taxon>
        <taxon>Bacillaceae</taxon>
        <taxon>Bacillus</taxon>
    </lineage>
</organism>
<dbReference type="InterPro" id="IPR039425">
    <property type="entry name" value="RNA_pol_sigma-70-like"/>
</dbReference>
<dbReference type="CDD" id="cd06171">
    <property type="entry name" value="Sigma70_r4"/>
    <property type="match status" value="1"/>
</dbReference>
<keyword evidence="4" id="KW-0238">DNA-binding</keyword>
<sequence length="163" mass="19526">MNTAFNQQIKEISNKVYLYLVKQGCNKEDAKDIVQNSLYKALLYIDSISPDKLSAWIFKVSINQYYDLCKKKKIDMRIIMIEMTSNEKLLDDLLLENEEKENVRKTLERLSPVYKQILIFKYDTELSYKEIGNVLDMNENKVKTYLARARAQFRDYYRRYTDE</sequence>
<dbReference type="InterPro" id="IPR013324">
    <property type="entry name" value="RNA_pol_sigma_r3/r4-like"/>
</dbReference>
<dbReference type="InterPro" id="IPR036388">
    <property type="entry name" value="WH-like_DNA-bd_sf"/>
</dbReference>
<dbReference type="EMBL" id="JBHUEM010000057">
    <property type="protein sequence ID" value="MFD1739742.1"/>
    <property type="molecule type" value="Genomic_DNA"/>
</dbReference>
<dbReference type="PANTHER" id="PTHR43133:SF8">
    <property type="entry name" value="RNA POLYMERASE SIGMA FACTOR HI_1459-RELATED"/>
    <property type="match status" value="1"/>
</dbReference>
<dbReference type="InterPro" id="IPR014284">
    <property type="entry name" value="RNA_pol_sigma-70_dom"/>
</dbReference>
<keyword evidence="5" id="KW-0804">Transcription</keyword>
<dbReference type="InterPro" id="IPR013249">
    <property type="entry name" value="RNA_pol_sigma70_r4_t2"/>
</dbReference>
<evidence type="ECO:0000313" key="8">
    <source>
        <dbReference type="Proteomes" id="UP001597214"/>
    </source>
</evidence>
<dbReference type="SUPFAM" id="SSF88659">
    <property type="entry name" value="Sigma3 and sigma4 domains of RNA polymerase sigma factors"/>
    <property type="match status" value="1"/>
</dbReference>
<reference evidence="8" key="1">
    <citation type="journal article" date="2019" name="Int. J. Syst. Evol. Microbiol.">
        <title>The Global Catalogue of Microorganisms (GCM) 10K type strain sequencing project: providing services to taxonomists for standard genome sequencing and annotation.</title>
        <authorList>
            <consortium name="The Broad Institute Genomics Platform"/>
            <consortium name="The Broad Institute Genome Sequencing Center for Infectious Disease"/>
            <person name="Wu L."/>
            <person name="Ma J."/>
        </authorList>
    </citation>
    <scope>NUCLEOTIDE SEQUENCE [LARGE SCALE GENOMIC DNA]</scope>
    <source>
        <strain evidence="8">CCUG 49339</strain>
    </source>
</reference>
<dbReference type="PANTHER" id="PTHR43133">
    <property type="entry name" value="RNA POLYMERASE ECF-TYPE SIGMA FACTO"/>
    <property type="match status" value="1"/>
</dbReference>
<evidence type="ECO:0000256" key="2">
    <source>
        <dbReference type="ARBA" id="ARBA00023015"/>
    </source>
</evidence>
<keyword evidence="3" id="KW-0731">Sigma factor</keyword>
<dbReference type="Proteomes" id="UP001597214">
    <property type="component" value="Unassembled WGS sequence"/>
</dbReference>
<comment type="caution">
    <text evidence="7">The sequence shown here is derived from an EMBL/GenBank/DDBJ whole genome shotgun (WGS) entry which is preliminary data.</text>
</comment>
<gene>
    <name evidence="7" type="ORF">ACFSCX_25060</name>
</gene>
<evidence type="ECO:0000259" key="6">
    <source>
        <dbReference type="Pfam" id="PF08281"/>
    </source>
</evidence>
<dbReference type="Pfam" id="PF08281">
    <property type="entry name" value="Sigma70_r4_2"/>
    <property type="match status" value="1"/>
</dbReference>
<accession>A0ABW4LX46</accession>
<dbReference type="Gene3D" id="1.10.10.10">
    <property type="entry name" value="Winged helix-like DNA-binding domain superfamily/Winged helix DNA-binding domain"/>
    <property type="match status" value="1"/>
</dbReference>
<protein>
    <submittedName>
        <fullName evidence="7">RNA polymerase sigma factor</fullName>
    </submittedName>
</protein>